<dbReference type="EMBL" id="MKZS01000001">
    <property type="protein sequence ID" value="OLT59411.1"/>
    <property type="molecule type" value="Genomic_DNA"/>
</dbReference>
<dbReference type="InterPro" id="IPR009057">
    <property type="entry name" value="Homeodomain-like_sf"/>
</dbReference>
<evidence type="ECO:0008006" key="3">
    <source>
        <dbReference type="Google" id="ProtNLM"/>
    </source>
</evidence>
<proteinExistence type="predicted"/>
<dbReference type="Proteomes" id="UP000186657">
    <property type="component" value="Unassembled WGS sequence"/>
</dbReference>
<evidence type="ECO:0000313" key="1">
    <source>
        <dbReference type="EMBL" id="OLT59411.1"/>
    </source>
</evidence>
<dbReference type="Gene3D" id="1.10.10.10">
    <property type="entry name" value="Winged helix-like DNA-binding domain superfamily/Winged helix DNA-binding domain"/>
    <property type="match status" value="1"/>
</dbReference>
<dbReference type="AlphaFoldDB" id="A0A1U7N0G8"/>
<protein>
    <recommendedName>
        <fullName evidence="3">Transposase</fullName>
    </recommendedName>
</protein>
<keyword evidence="2" id="KW-1185">Reference proteome</keyword>
<dbReference type="RefSeq" id="WP_075898764.1">
    <property type="nucleotide sequence ID" value="NZ_MKZS01000001.1"/>
</dbReference>
<gene>
    <name evidence="1" type="ORF">BJP37_10495</name>
</gene>
<comment type="caution">
    <text evidence="1">The sequence shown here is derived from an EMBL/GenBank/DDBJ whole genome shotgun (WGS) entry which is preliminary data.</text>
</comment>
<reference evidence="1 2" key="1">
    <citation type="submission" date="2016-10" db="EMBL/GenBank/DDBJ databases">
        <title>Comparative genomics uncovers the prolific and rare metabolic potential of the cyanobacterial genus Moorea.</title>
        <authorList>
            <person name="Leao T."/>
            <person name="Castelao G."/>
            <person name="Korobeynikov A."/>
            <person name="Monroe E.A."/>
            <person name="Podell S."/>
            <person name="Glukhov E."/>
            <person name="Allen E."/>
            <person name="Gerwick W.H."/>
            <person name="Gerwick L."/>
        </authorList>
    </citation>
    <scope>NUCLEOTIDE SEQUENCE [LARGE SCALE GENOMIC DNA]</scope>
    <source>
        <strain evidence="1 2">PNG5-198</strain>
    </source>
</reference>
<dbReference type="Pfam" id="PF13565">
    <property type="entry name" value="HTH_32"/>
    <property type="match status" value="1"/>
</dbReference>
<dbReference type="SUPFAM" id="SSF46689">
    <property type="entry name" value="Homeodomain-like"/>
    <property type="match status" value="1"/>
</dbReference>
<dbReference type="InterPro" id="IPR036388">
    <property type="entry name" value="WH-like_DNA-bd_sf"/>
</dbReference>
<evidence type="ECO:0000313" key="2">
    <source>
        <dbReference type="Proteomes" id="UP000186657"/>
    </source>
</evidence>
<organism evidence="1 2">
    <name type="scientific">Moorena bouillonii PNG</name>
    <dbReference type="NCBI Taxonomy" id="568701"/>
    <lineage>
        <taxon>Bacteria</taxon>
        <taxon>Bacillati</taxon>
        <taxon>Cyanobacteriota</taxon>
        <taxon>Cyanophyceae</taxon>
        <taxon>Coleofasciculales</taxon>
        <taxon>Coleofasciculaceae</taxon>
        <taxon>Moorena</taxon>
    </lineage>
</organism>
<name>A0A1U7N0G8_9CYAN</name>
<sequence length="140" mass="16177">MPAALKIILTNEENQTLKELEVAECVPRRTKQRATALRLNAAGWKVKAIANYLGWAQSTVRKTIHRWNQNGLAGLWEAQGRGRKPSWNNEDWEALAKWLKEPRSISSRQLSQRLARDRQVFLGPEQVRRILKKKVALEKI</sequence>
<accession>A0A1U7N0G8</accession>